<keyword evidence="2" id="KW-1185">Reference proteome</keyword>
<organism evidence="1 2">
    <name type="scientific">Aphis glycines</name>
    <name type="common">Soybean aphid</name>
    <dbReference type="NCBI Taxonomy" id="307491"/>
    <lineage>
        <taxon>Eukaryota</taxon>
        <taxon>Metazoa</taxon>
        <taxon>Ecdysozoa</taxon>
        <taxon>Arthropoda</taxon>
        <taxon>Hexapoda</taxon>
        <taxon>Insecta</taxon>
        <taxon>Pterygota</taxon>
        <taxon>Neoptera</taxon>
        <taxon>Paraneoptera</taxon>
        <taxon>Hemiptera</taxon>
        <taxon>Sternorrhyncha</taxon>
        <taxon>Aphidomorpha</taxon>
        <taxon>Aphidoidea</taxon>
        <taxon>Aphididae</taxon>
        <taxon>Aphidini</taxon>
        <taxon>Aphis</taxon>
        <taxon>Aphis</taxon>
    </lineage>
</organism>
<comment type="caution">
    <text evidence="1">The sequence shown here is derived from an EMBL/GenBank/DDBJ whole genome shotgun (WGS) entry which is preliminary data.</text>
</comment>
<sequence>MAETKSKVMSYRRGTLKYFYKRRGTFPPKSCTACDIIRRMSWYMALFKETNTYSVVPKNWILTSKNNNDNVFVKWPPLQNVTSDIICAAMDPLQTWKAFKVKLLDDGKEYCKLFQNINFKKAWHRKVDYNLSASSSTEVESLVKKKKYQQILDSSDEEDNQTFSVCAMTNNKKYTELKNYSQPSTSNEKYISENNAATAILQGNNNYLPISNADTQEKMVFMLTLSDPQLISRGI</sequence>
<accession>A0A6G0SWA7</accession>
<name>A0A6G0SWA7_APHGL</name>
<dbReference type="AlphaFoldDB" id="A0A6G0SWA7"/>
<proteinExistence type="predicted"/>
<dbReference type="Proteomes" id="UP000475862">
    <property type="component" value="Unassembled WGS sequence"/>
</dbReference>
<dbReference type="EMBL" id="VYZN01000949">
    <property type="protein sequence ID" value="KAE9522609.1"/>
    <property type="molecule type" value="Genomic_DNA"/>
</dbReference>
<reference evidence="1 2" key="1">
    <citation type="submission" date="2019-08" db="EMBL/GenBank/DDBJ databases">
        <title>The genome of the soybean aphid Biotype 1, its phylome, world population structure and adaptation to the North American continent.</title>
        <authorList>
            <person name="Giordano R."/>
            <person name="Donthu R.K."/>
            <person name="Hernandez A.G."/>
            <person name="Wright C.L."/>
            <person name="Zimin A.V."/>
        </authorList>
    </citation>
    <scope>NUCLEOTIDE SEQUENCE [LARGE SCALE GENOMIC DNA]</scope>
    <source>
        <tissue evidence="1">Whole aphids</tissue>
    </source>
</reference>
<gene>
    <name evidence="1" type="ORF">AGLY_017031</name>
</gene>
<protein>
    <submittedName>
        <fullName evidence="1">Uncharacterized protein</fullName>
    </submittedName>
</protein>
<evidence type="ECO:0000313" key="1">
    <source>
        <dbReference type="EMBL" id="KAE9522609.1"/>
    </source>
</evidence>
<dbReference type="OrthoDB" id="10493231at2759"/>
<evidence type="ECO:0000313" key="2">
    <source>
        <dbReference type="Proteomes" id="UP000475862"/>
    </source>
</evidence>